<dbReference type="EMBL" id="KK198760">
    <property type="protein sequence ID" value="KCW59652.1"/>
    <property type="molecule type" value="Genomic_DNA"/>
</dbReference>
<evidence type="ECO:0000313" key="1">
    <source>
        <dbReference type="EMBL" id="KCW59652.1"/>
    </source>
</evidence>
<gene>
    <name evidence="1" type="ORF">EUGRSUZ_H02405</name>
</gene>
<sequence>MLIQIANEMICLPASINAMNQYTPNGVEPALSSSIQKNANACLASQRLLQMGYRLHRIPRNLFRQEKMNDTRVVRKKGRFYSIILKIHN</sequence>
<dbReference type="AlphaFoldDB" id="A0A059B087"/>
<name>A0A059B087_EUCGR</name>
<reference evidence="1" key="1">
    <citation type="submission" date="2013-07" db="EMBL/GenBank/DDBJ databases">
        <title>The genome of Eucalyptus grandis.</title>
        <authorList>
            <person name="Schmutz J."/>
            <person name="Hayes R."/>
            <person name="Myburg A."/>
            <person name="Tuskan G."/>
            <person name="Grattapaglia D."/>
            <person name="Rokhsar D.S."/>
        </authorList>
    </citation>
    <scope>NUCLEOTIDE SEQUENCE</scope>
    <source>
        <tissue evidence="1">Leaf extractions</tissue>
    </source>
</reference>
<accession>A0A059B087</accession>
<organism evidence="1">
    <name type="scientific">Eucalyptus grandis</name>
    <name type="common">Flooded gum</name>
    <dbReference type="NCBI Taxonomy" id="71139"/>
    <lineage>
        <taxon>Eukaryota</taxon>
        <taxon>Viridiplantae</taxon>
        <taxon>Streptophyta</taxon>
        <taxon>Embryophyta</taxon>
        <taxon>Tracheophyta</taxon>
        <taxon>Spermatophyta</taxon>
        <taxon>Magnoliopsida</taxon>
        <taxon>eudicotyledons</taxon>
        <taxon>Gunneridae</taxon>
        <taxon>Pentapetalae</taxon>
        <taxon>rosids</taxon>
        <taxon>malvids</taxon>
        <taxon>Myrtales</taxon>
        <taxon>Myrtaceae</taxon>
        <taxon>Myrtoideae</taxon>
        <taxon>Eucalypteae</taxon>
        <taxon>Eucalyptus</taxon>
    </lineage>
</organism>
<dbReference type="InParanoid" id="A0A059B087"/>
<proteinExistence type="predicted"/>
<dbReference type="Gramene" id="KCW59652">
    <property type="protein sequence ID" value="KCW59652"/>
    <property type="gene ID" value="EUGRSUZ_H02405"/>
</dbReference>
<protein>
    <submittedName>
        <fullName evidence="1">Uncharacterized protein</fullName>
    </submittedName>
</protein>